<dbReference type="EMBL" id="QFLI01000017">
    <property type="protein sequence ID" value="PXX95180.1"/>
    <property type="molecule type" value="Genomic_DNA"/>
</dbReference>
<evidence type="ECO:0008006" key="4">
    <source>
        <dbReference type="Google" id="ProtNLM"/>
    </source>
</evidence>
<protein>
    <recommendedName>
        <fullName evidence="4">RHS repeat-associated core domain-containing protein</fullName>
    </recommendedName>
</protein>
<dbReference type="OrthoDB" id="976756at2"/>
<comment type="caution">
    <text evidence="2">The sequence shown here is derived from an EMBL/GenBank/DDBJ whole genome shotgun (WGS) entry which is preliminary data.</text>
</comment>
<organism evidence="2 3">
    <name type="scientific">Marinifilum breve</name>
    <dbReference type="NCBI Taxonomy" id="2184082"/>
    <lineage>
        <taxon>Bacteria</taxon>
        <taxon>Pseudomonadati</taxon>
        <taxon>Bacteroidota</taxon>
        <taxon>Bacteroidia</taxon>
        <taxon>Marinilabiliales</taxon>
        <taxon>Marinifilaceae</taxon>
    </lineage>
</organism>
<dbReference type="NCBIfam" id="TIGR03696">
    <property type="entry name" value="Rhs_assc_core"/>
    <property type="match status" value="1"/>
</dbReference>
<name>A0A2V3ZRK3_9BACT</name>
<evidence type="ECO:0000256" key="1">
    <source>
        <dbReference type="SAM" id="SignalP"/>
    </source>
</evidence>
<evidence type="ECO:0000313" key="2">
    <source>
        <dbReference type="EMBL" id="PXX95180.1"/>
    </source>
</evidence>
<feature type="signal peptide" evidence="1">
    <location>
        <begin position="1"/>
        <end position="26"/>
    </location>
</feature>
<dbReference type="InterPro" id="IPR055015">
    <property type="entry name" value="GCX_COOH"/>
</dbReference>
<accession>A0A2V3ZRK3</accession>
<dbReference type="PANTHER" id="PTHR32305:SF15">
    <property type="entry name" value="PROTEIN RHSA-RELATED"/>
    <property type="match status" value="1"/>
</dbReference>
<evidence type="ECO:0000313" key="3">
    <source>
        <dbReference type="Proteomes" id="UP000248079"/>
    </source>
</evidence>
<dbReference type="Proteomes" id="UP000248079">
    <property type="component" value="Unassembled WGS sequence"/>
</dbReference>
<dbReference type="RefSeq" id="WP_110363996.1">
    <property type="nucleotide sequence ID" value="NZ_QFLI01000017.1"/>
</dbReference>
<keyword evidence="3" id="KW-1185">Reference proteome</keyword>
<dbReference type="InterPro" id="IPR022385">
    <property type="entry name" value="Rhs_assc_core"/>
</dbReference>
<feature type="chain" id="PRO_5016015309" description="RHS repeat-associated core domain-containing protein" evidence="1">
    <location>
        <begin position="27"/>
        <end position="1290"/>
    </location>
</feature>
<gene>
    <name evidence="2" type="ORF">DF185_22645</name>
</gene>
<keyword evidence="1" id="KW-0732">Signal</keyword>
<dbReference type="InterPro" id="IPR050708">
    <property type="entry name" value="T6SS_VgrG/RHS"/>
</dbReference>
<dbReference type="NCBIfam" id="NF045639">
    <property type="entry name" value="GCX_COOH"/>
    <property type="match status" value="1"/>
</dbReference>
<sequence length="1290" mass="144323">MKNNRYHIYRNILFLLTLLLSIVSKAQITQGSGQINTGQTSNLKNAGTITLGGSGSYIVDGNGTSGGNLTVFSGSSIVLKPGFHAKKGSTFTASVGELDVPDLTPAPEYNWVSSKVYNGDGNVIAEGKEFYDYLGRKIQSQSRNITDNKIIASQIIYDDKGRAVLTSLPVPISQSKLTYKNGLICNNMGKNYSVTDFDTPSTLNNPGAVNSKISNSLGWYYGNHNTQEAYVPASKYPYTRVEYSKTQPGVARRSAGVGEAYHMGSGHEVMSFSMPASDEELDELRKMDGEVEYQKLIKTISQDAEGRHAVSYASADGKNIAACLSGIRDDGVANVTNDVEFNIDANTRYLDIHIPEGTNTINLTNGTYDIVNLVNDQQIVSGSVINGNYTFSSSNLNKGRFYRVRSKSGAFTLTQSINYYGHAFNVYDKVGRLKKSYSPKVVAEKNASMCSTYKYNSQGWLISTTSPDQIGATYYRYRKDGQIRFSQNPLQASRGECSYTNYDDFGRPEESGVFNYEQAGVSFTSINADTYNPSSHCSEQTYTMYGKADTQLPNVNGLKQKFMLGKVSKTWTGKKEGNGPEDCITWYSYTYDGNVAWVIKKINGLGGKTFSIEYDYDFTGNVKSVIYQRGQSDEFAHYYEYDADNRLAVVKTKAASESSAKTQAKYHYYQHGPLKRVELAENLQGIDYVYTIDGALKSINHPNLDSKDPGKDGYSGSHSAFKKDVFALGLDYYKGDYLRSGTYISSNLGTNYTGNIHAQRWKTRLNGVNAGDVQNLYTYEYYKNNWMKQATYGSFNRANGSANLGNDYKVTIPKYDANGNIVKLNRNAYGSQLEMDVLTYHYSTGKNQLDYVHDAQDPSSLMDIDCQSSGNYTYDEIGQMTGNNQDKHYFDYDVTGKVTAVYSNSARSNVIAKYKYDDRGFRIKKETSHGNTWYIRDASGNVMGIYTQPTSSGNIALKELALYGSGRIGLAQVNASQTNYVYELADHLGNVRATVQKESNGSLKLISAADYYPFGMIMPNRSTTPGEYRFGYQGQFAEKDEETGYNQFELRLWDGRLGRWLTTDPYEQFHSPYLGMGNSPLMGVDPDGGDWYTSWFGKKQKAFEGSGFVFGYKRNMNGSYMLPEASAIGRRMAMFKQWTPNWAQKIELQMEANEKGKILDNLVYKLTYSVADDFYVWGTRNFTSNARHISGFLANDNEVRESGFSAFTTAASMGYSQYFKGMKGLKQSVDSYRPLLCKNSTKHITKGSRQVMMRRHNMKLDQNPNLWTDFKSFLGDIGNFDKFYKTIQNE</sequence>
<reference evidence="2 3" key="1">
    <citation type="submission" date="2018-05" db="EMBL/GenBank/DDBJ databases">
        <title>Marinifilum breve JC075T sp. nov., a marine bacterium isolated from Yongle Blue Hole in the South China Sea.</title>
        <authorList>
            <person name="Fu T."/>
        </authorList>
    </citation>
    <scope>NUCLEOTIDE SEQUENCE [LARGE SCALE GENOMIC DNA]</scope>
    <source>
        <strain evidence="2 3">JC075</strain>
    </source>
</reference>
<proteinExistence type="predicted"/>
<dbReference type="PANTHER" id="PTHR32305">
    <property type="match status" value="1"/>
</dbReference>
<dbReference type="Gene3D" id="2.180.10.10">
    <property type="entry name" value="RHS repeat-associated core"/>
    <property type="match status" value="1"/>
</dbReference>